<sequence>MGSVSESSMMQMEYSHKHHVPIIEIDMAAILDGADYQVCAEEAVKMLKSGSDLILTAARTKDNYQKVLDYAKQKNISGADVSALTKETIGKIAISILEQVKVSGLFMTGGDTAISVINHLGAQGSRIDSEVLTGFVLSRLQGGANDGLPIITKAGAFGGLKDVYYCIYRMKELSA</sequence>
<name>A0A645BQA8_9ZZZZ</name>
<feature type="domain" description="Four-carbon acid sugar kinase nucleotide binding" evidence="1">
    <location>
        <begin position="1"/>
        <end position="159"/>
    </location>
</feature>
<evidence type="ECO:0000259" key="1">
    <source>
        <dbReference type="Pfam" id="PF17042"/>
    </source>
</evidence>
<dbReference type="InterPro" id="IPR031475">
    <property type="entry name" value="NBD_C"/>
</dbReference>
<organism evidence="2">
    <name type="scientific">bioreactor metagenome</name>
    <dbReference type="NCBI Taxonomy" id="1076179"/>
    <lineage>
        <taxon>unclassified sequences</taxon>
        <taxon>metagenomes</taxon>
        <taxon>ecological metagenomes</taxon>
    </lineage>
</organism>
<dbReference type="AlphaFoldDB" id="A0A645BQA8"/>
<evidence type="ECO:0000313" key="2">
    <source>
        <dbReference type="EMBL" id="MPM65413.1"/>
    </source>
</evidence>
<gene>
    <name evidence="2" type="primary">dtnK_3</name>
    <name evidence="2" type="ORF">SDC9_112309</name>
</gene>
<dbReference type="GO" id="GO:0016301">
    <property type="term" value="F:kinase activity"/>
    <property type="evidence" value="ECO:0007669"/>
    <property type="project" value="UniProtKB-KW"/>
</dbReference>
<dbReference type="SUPFAM" id="SSF142764">
    <property type="entry name" value="YgbK-like"/>
    <property type="match status" value="1"/>
</dbReference>
<proteinExistence type="predicted"/>
<accession>A0A645BQA8</accession>
<dbReference type="EMBL" id="VSSQ01020501">
    <property type="protein sequence ID" value="MPM65413.1"/>
    <property type="molecule type" value="Genomic_DNA"/>
</dbReference>
<dbReference type="InterPro" id="IPR042213">
    <property type="entry name" value="NBD_C_sf"/>
</dbReference>
<reference evidence="2" key="1">
    <citation type="submission" date="2019-08" db="EMBL/GenBank/DDBJ databases">
        <authorList>
            <person name="Kucharzyk K."/>
            <person name="Murdoch R.W."/>
            <person name="Higgins S."/>
            <person name="Loffler F."/>
        </authorList>
    </citation>
    <scope>NUCLEOTIDE SEQUENCE</scope>
</reference>
<dbReference type="Pfam" id="PF17042">
    <property type="entry name" value="NBD_C"/>
    <property type="match status" value="1"/>
</dbReference>
<keyword evidence="2" id="KW-0808">Transferase</keyword>
<dbReference type="EC" id="2.7.1.219" evidence="2"/>
<protein>
    <submittedName>
        <fullName evidence="2">D-threonate kinase</fullName>
        <ecNumber evidence="2">2.7.1.219</ecNumber>
    </submittedName>
</protein>
<dbReference type="Gene3D" id="3.40.980.20">
    <property type="entry name" value="Four-carbon acid sugar kinase, nucleotide binding domain"/>
    <property type="match status" value="1"/>
</dbReference>
<keyword evidence="2" id="KW-0418">Kinase</keyword>
<comment type="caution">
    <text evidence="2">The sequence shown here is derived from an EMBL/GenBank/DDBJ whole genome shotgun (WGS) entry which is preliminary data.</text>
</comment>